<dbReference type="EnsemblMetazoa" id="HelroT171312">
    <property type="protein sequence ID" value="HelroP171312"/>
    <property type="gene ID" value="HelroG171312"/>
</dbReference>
<dbReference type="HOGENOM" id="CLU_1002126_0_0_1"/>
<organism evidence="2 3">
    <name type="scientific">Helobdella robusta</name>
    <name type="common">Californian leech</name>
    <dbReference type="NCBI Taxonomy" id="6412"/>
    <lineage>
        <taxon>Eukaryota</taxon>
        <taxon>Metazoa</taxon>
        <taxon>Spiralia</taxon>
        <taxon>Lophotrochozoa</taxon>
        <taxon>Annelida</taxon>
        <taxon>Clitellata</taxon>
        <taxon>Hirudinea</taxon>
        <taxon>Rhynchobdellida</taxon>
        <taxon>Glossiphoniidae</taxon>
        <taxon>Helobdella</taxon>
    </lineage>
</organism>
<proteinExistence type="predicted"/>
<reference evidence="3" key="1">
    <citation type="submission" date="2012-12" db="EMBL/GenBank/DDBJ databases">
        <authorList>
            <person name="Hellsten U."/>
            <person name="Grimwood J."/>
            <person name="Chapman J.A."/>
            <person name="Shapiro H."/>
            <person name="Aerts A."/>
            <person name="Otillar R.P."/>
            <person name="Terry A.Y."/>
            <person name="Boore J.L."/>
            <person name="Simakov O."/>
            <person name="Marletaz F."/>
            <person name="Cho S.-J."/>
            <person name="Edsinger-Gonzales E."/>
            <person name="Havlak P."/>
            <person name="Kuo D.-H."/>
            <person name="Larsson T."/>
            <person name="Lv J."/>
            <person name="Arendt D."/>
            <person name="Savage R."/>
            <person name="Osoegawa K."/>
            <person name="de Jong P."/>
            <person name="Lindberg D.R."/>
            <person name="Seaver E.C."/>
            <person name="Weisblat D.A."/>
            <person name="Putnam N.H."/>
            <person name="Grigoriev I.V."/>
            <person name="Rokhsar D.S."/>
        </authorList>
    </citation>
    <scope>NUCLEOTIDE SEQUENCE</scope>
</reference>
<keyword evidence="3" id="KW-1185">Reference proteome</keyword>
<evidence type="ECO:0000313" key="2">
    <source>
        <dbReference type="EnsemblMetazoa" id="HelroP171312"/>
    </source>
</evidence>
<gene>
    <name evidence="2" type="primary">20203581</name>
    <name evidence="1" type="ORF">HELRODRAFT_171312</name>
</gene>
<dbReference type="InParanoid" id="T1F432"/>
<dbReference type="RefSeq" id="XP_009016287.1">
    <property type="nucleotide sequence ID" value="XM_009018039.1"/>
</dbReference>
<reference evidence="2" key="3">
    <citation type="submission" date="2015-06" db="UniProtKB">
        <authorList>
            <consortium name="EnsemblMetazoa"/>
        </authorList>
    </citation>
    <scope>IDENTIFICATION</scope>
</reference>
<reference evidence="1 3" key="2">
    <citation type="journal article" date="2013" name="Nature">
        <title>Insights into bilaterian evolution from three spiralian genomes.</title>
        <authorList>
            <person name="Simakov O."/>
            <person name="Marletaz F."/>
            <person name="Cho S.J."/>
            <person name="Edsinger-Gonzales E."/>
            <person name="Havlak P."/>
            <person name="Hellsten U."/>
            <person name="Kuo D.H."/>
            <person name="Larsson T."/>
            <person name="Lv J."/>
            <person name="Arendt D."/>
            <person name="Savage R."/>
            <person name="Osoegawa K."/>
            <person name="de Jong P."/>
            <person name="Grimwood J."/>
            <person name="Chapman J.A."/>
            <person name="Shapiro H."/>
            <person name="Aerts A."/>
            <person name="Otillar R.P."/>
            <person name="Terry A.Y."/>
            <person name="Boore J.L."/>
            <person name="Grigoriev I.V."/>
            <person name="Lindberg D.R."/>
            <person name="Seaver E.C."/>
            <person name="Weisblat D.A."/>
            <person name="Putnam N.H."/>
            <person name="Rokhsar D.S."/>
        </authorList>
    </citation>
    <scope>NUCLEOTIDE SEQUENCE</scope>
</reference>
<dbReference type="GeneID" id="20203581"/>
<dbReference type="AlphaFoldDB" id="T1F432"/>
<sequence>MKQKLIEPILCIKVLANVNVAVRASTFNWKSYSGIKMSFFKVSVNLMFLIISDVHSKCFQSKTDWQETSTNLSFNGVRNFCNLCAMSPASTVLTTPASSSFQVRAMDVLQLRMKCAWTCASSLDCVGFNFRADGTLFNIQAHCQMFTYTPLLFISNDSCIYHEAPSLPSTAPEVYFYICTVRSGYVENLMWLNTIVETQISLKGFMQFCISLKVHRESTVAKYHGGSSCAAKRESDHSILILYNLFNFVSNAVCGWPPRWKIKRHTRNLNSQNVIEVE</sequence>
<dbReference type="CTD" id="20203581"/>
<accession>T1F432</accession>
<evidence type="ECO:0000313" key="3">
    <source>
        <dbReference type="Proteomes" id="UP000015101"/>
    </source>
</evidence>
<dbReference type="Proteomes" id="UP000015101">
    <property type="component" value="Unassembled WGS sequence"/>
</dbReference>
<evidence type="ECO:0000313" key="1">
    <source>
        <dbReference type="EMBL" id="ESO05654.1"/>
    </source>
</evidence>
<protein>
    <submittedName>
        <fullName evidence="1 2">Uncharacterized protein</fullName>
    </submittedName>
</protein>
<dbReference type="EMBL" id="AMQM01003847">
    <property type="status" value="NOT_ANNOTATED_CDS"/>
    <property type="molecule type" value="Genomic_DNA"/>
</dbReference>
<name>T1F432_HELRO</name>
<dbReference type="EMBL" id="KB096325">
    <property type="protein sequence ID" value="ESO05654.1"/>
    <property type="molecule type" value="Genomic_DNA"/>
</dbReference>
<dbReference type="KEGG" id="hro:HELRODRAFT_171312"/>